<feature type="region of interest" description="Disordered" evidence="1">
    <location>
        <begin position="277"/>
        <end position="337"/>
    </location>
</feature>
<gene>
    <name evidence="2" type="ORF">TWF718_009570</name>
</gene>
<sequence length="352" mass="38178">MATLQTRIIFHGPVHMQHGQAAEVDIASSNPVSNVFILVVNLSCELPLAPSMEDVNITPQESISSCSSEIQHARPLRHHDGFTAKEKLCQGLREGSYSLLMCNVGLKLCASTGVAQVTTIGRILIDYLWYSAVRAKHHIGPGLHRHLEEVLSAEPGKTEMVLQTFEIGIQRRVHAAIWDLAVDLLPTGFSTKLGRFLLACPELTNTSNIVALGPENSLHLSSVGGVFAILTTRCLKRGPYERNNNGLVPASGTSVGYYGCETPPARNRLNFVPLYELPTSPPRPTDPPNLVPLRQLAPPPPPSPPRASSNSLHPHQPVPPRDLLEAEDPEASSAVGLQRTSTRAIAYTFSSK</sequence>
<organism evidence="2 3">
    <name type="scientific">Orbilia javanica</name>
    <dbReference type="NCBI Taxonomy" id="47235"/>
    <lineage>
        <taxon>Eukaryota</taxon>
        <taxon>Fungi</taxon>
        <taxon>Dikarya</taxon>
        <taxon>Ascomycota</taxon>
        <taxon>Pezizomycotina</taxon>
        <taxon>Orbiliomycetes</taxon>
        <taxon>Orbiliales</taxon>
        <taxon>Orbiliaceae</taxon>
        <taxon>Orbilia</taxon>
    </lineage>
</organism>
<protein>
    <submittedName>
        <fullName evidence="2">Uncharacterized protein</fullName>
    </submittedName>
</protein>
<accession>A0AAN8MZG5</accession>
<dbReference type="Proteomes" id="UP001313282">
    <property type="component" value="Unassembled WGS sequence"/>
</dbReference>
<reference evidence="2 3" key="1">
    <citation type="submission" date="2019-10" db="EMBL/GenBank/DDBJ databases">
        <authorList>
            <person name="Palmer J.M."/>
        </authorList>
    </citation>
    <scope>NUCLEOTIDE SEQUENCE [LARGE SCALE GENOMIC DNA]</scope>
    <source>
        <strain evidence="2 3">TWF718</strain>
    </source>
</reference>
<feature type="compositionally biased region" description="Pro residues" evidence="1">
    <location>
        <begin position="279"/>
        <end position="290"/>
    </location>
</feature>
<keyword evidence="3" id="KW-1185">Reference proteome</keyword>
<evidence type="ECO:0000313" key="2">
    <source>
        <dbReference type="EMBL" id="KAK6336781.1"/>
    </source>
</evidence>
<name>A0AAN8MZG5_9PEZI</name>
<dbReference type="EMBL" id="JAVHNR010000007">
    <property type="protein sequence ID" value="KAK6336781.1"/>
    <property type="molecule type" value="Genomic_DNA"/>
</dbReference>
<proteinExistence type="predicted"/>
<evidence type="ECO:0000313" key="3">
    <source>
        <dbReference type="Proteomes" id="UP001313282"/>
    </source>
</evidence>
<dbReference type="AlphaFoldDB" id="A0AAN8MZG5"/>
<comment type="caution">
    <text evidence="2">The sequence shown here is derived from an EMBL/GenBank/DDBJ whole genome shotgun (WGS) entry which is preliminary data.</text>
</comment>
<evidence type="ECO:0000256" key="1">
    <source>
        <dbReference type="SAM" id="MobiDB-lite"/>
    </source>
</evidence>